<dbReference type="Proteomes" id="UP000317940">
    <property type="component" value="Unassembled WGS sequence"/>
</dbReference>
<comment type="caution">
    <text evidence="3">The sequence shown here is derived from an EMBL/GenBank/DDBJ whole genome shotgun (WGS) entry which is preliminary data.</text>
</comment>
<dbReference type="RefSeq" id="WP_145910084.1">
    <property type="nucleotide sequence ID" value="NZ_BAAAMZ010000009.1"/>
</dbReference>
<name>A0A561T6U3_9ACTN</name>
<dbReference type="PANTHER" id="PTHR43476">
    <property type="entry name" value="3-(3-HYDROXY-PHENYL)PROPIONATE/3-HYDROXYCINNAMIC ACID HYDROXYLASE"/>
    <property type="match status" value="1"/>
</dbReference>
<dbReference type="OrthoDB" id="9791689at2"/>
<evidence type="ECO:0000313" key="4">
    <source>
        <dbReference type="Proteomes" id="UP000317940"/>
    </source>
</evidence>
<dbReference type="SUPFAM" id="SSF51905">
    <property type="entry name" value="FAD/NAD(P)-binding domain"/>
    <property type="match status" value="1"/>
</dbReference>
<feature type="domain" description="FAD-binding" evidence="2">
    <location>
        <begin position="9"/>
        <end position="349"/>
    </location>
</feature>
<organism evidence="3 4">
    <name type="scientific">Kitasatospora viridis</name>
    <dbReference type="NCBI Taxonomy" id="281105"/>
    <lineage>
        <taxon>Bacteria</taxon>
        <taxon>Bacillati</taxon>
        <taxon>Actinomycetota</taxon>
        <taxon>Actinomycetes</taxon>
        <taxon>Kitasatosporales</taxon>
        <taxon>Streptomycetaceae</taxon>
        <taxon>Kitasatospora</taxon>
    </lineage>
</organism>
<protein>
    <submittedName>
        <fullName evidence="3">2-polyprenyl-6-methoxyphenol hydroxylase-like FAD-dependent oxidoreductase</fullName>
    </submittedName>
</protein>
<dbReference type="PRINTS" id="PR00420">
    <property type="entry name" value="RNGMNOXGNASE"/>
</dbReference>
<dbReference type="Gene3D" id="3.50.50.60">
    <property type="entry name" value="FAD/NAD(P)-binding domain"/>
    <property type="match status" value="2"/>
</dbReference>
<sequence length="426" mass="46035">MSAGHGDWDAVVCGAGVAGLATARALDLLGLRVLVLEKQRAPAPIAKGEVLQPSSLDVLERWQVLPRLAERGAVPLERLMVRDGAGRRLMLFDYLALPGAHRGLLALDYPLILAALRESLRDRVEVWPGALVEAAVPAGGRLSGVRVRHGGRVRELTAPLLVAADGRSSRLRAAAGIEARPVAYPHRLLSLELADVPEQAPEVTSYLTDQGLRLAYPLPGHRLRLYAQVPPDALRGADPAQLRGWASGLLDGTPALRPLAEQVRAGLGSRQLLGLWRYRVARLAVPGLALTGEAAHCVHPMAAQGMNTAIADAAALADCLAEQGFADRPSAAAADRALLAYHGRRRSWVRHIDLMSHDATLMVTRPSWTGRLIGRQLLRRIDRNPRLRFQATYNLAGLGIRPFTALDRLHQLGLPDPRAGRVPAWT</sequence>
<dbReference type="AlphaFoldDB" id="A0A561T6U3"/>
<evidence type="ECO:0000256" key="1">
    <source>
        <dbReference type="ARBA" id="ARBA00023002"/>
    </source>
</evidence>
<dbReference type="InterPro" id="IPR036188">
    <property type="entry name" value="FAD/NAD-bd_sf"/>
</dbReference>
<dbReference type="PANTHER" id="PTHR43476:SF5">
    <property type="entry name" value="FAD-DEPENDENT MONOOXYGENASE"/>
    <property type="match status" value="1"/>
</dbReference>
<reference evidence="3 4" key="1">
    <citation type="submission" date="2019-06" db="EMBL/GenBank/DDBJ databases">
        <title>Sequencing the genomes of 1000 actinobacteria strains.</title>
        <authorList>
            <person name="Klenk H.-P."/>
        </authorList>
    </citation>
    <scope>NUCLEOTIDE SEQUENCE [LARGE SCALE GENOMIC DNA]</scope>
    <source>
        <strain evidence="3 4">DSM 44826</strain>
    </source>
</reference>
<dbReference type="GO" id="GO:0016491">
    <property type="term" value="F:oxidoreductase activity"/>
    <property type="evidence" value="ECO:0007669"/>
    <property type="project" value="UniProtKB-KW"/>
</dbReference>
<proteinExistence type="predicted"/>
<dbReference type="EMBL" id="VIWT01000004">
    <property type="protein sequence ID" value="TWF82812.1"/>
    <property type="molecule type" value="Genomic_DNA"/>
</dbReference>
<dbReference type="GO" id="GO:0071949">
    <property type="term" value="F:FAD binding"/>
    <property type="evidence" value="ECO:0007669"/>
    <property type="project" value="InterPro"/>
</dbReference>
<dbReference type="Pfam" id="PF01494">
    <property type="entry name" value="FAD_binding_3"/>
    <property type="match status" value="1"/>
</dbReference>
<dbReference type="InterPro" id="IPR002938">
    <property type="entry name" value="FAD-bd"/>
</dbReference>
<keyword evidence="4" id="KW-1185">Reference proteome</keyword>
<evidence type="ECO:0000313" key="3">
    <source>
        <dbReference type="EMBL" id="TWF82812.1"/>
    </source>
</evidence>
<keyword evidence="1" id="KW-0560">Oxidoreductase</keyword>
<accession>A0A561T6U3</accession>
<evidence type="ECO:0000259" key="2">
    <source>
        <dbReference type="Pfam" id="PF01494"/>
    </source>
</evidence>
<dbReference type="InterPro" id="IPR050631">
    <property type="entry name" value="PheA/TfdB_FAD_monoxygenase"/>
</dbReference>
<gene>
    <name evidence="3" type="ORF">FHX73_14294</name>
</gene>